<dbReference type="PROSITE" id="PS50929">
    <property type="entry name" value="ABC_TM1F"/>
    <property type="match status" value="1"/>
</dbReference>
<gene>
    <name evidence="8" type="ORF">J7E47_15130</name>
</gene>
<dbReference type="InterPro" id="IPR036640">
    <property type="entry name" value="ABC1_TM_sf"/>
</dbReference>
<dbReference type="GO" id="GO:0005524">
    <property type="term" value="F:ATP binding"/>
    <property type="evidence" value="ECO:0007669"/>
    <property type="project" value="InterPro"/>
</dbReference>
<dbReference type="SUPFAM" id="SSF90123">
    <property type="entry name" value="ABC transporter transmembrane region"/>
    <property type="match status" value="1"/>
</dbReference>
<proteinExistence type="predicted"/>
<keyword evidence="4 6" id="KW-1133">Transmembrane helix</keyword>
<dbReference type="PANTHER" id="PTHR11384">
    <property type="entry name" value="ATP-BINDING CASSETTE, SUB-FAMILY D MEMBER"/>
    <property type="match status" value="1"/>
</dbReference>
<dbReference type="AlphaFoldDB" id="A0A944DJL3"/>
<dbReference type="InterPro" id="IPR050835">
    <property type="entry name" value="ABC_transporter_sub-D"/>
</dbReference>
<feature type="transmembrane region" description="Helical" evidence="6">
    <location>
        <begin position="35"/>
        <end position="57"/>
    </location>
</feature>
<feature type="transmembrane region" description="Helical" evidence="6">
    <location>
        <begin position="77"/>
        <end position="102"/>
    </location>
</feature>
<dbReference type="Pfam" id="PF06472">
    <property type="entry name" value="ABC_membrane_2"/>
    <property type="match status" value="1"/>
</dbReference>
<evidence type="ECO:0000256" key="4">
    <source>
        <dbReference type="ARBA" id="ARBA00022989"/>
    </source>
</evidence>
<dbReference type="EMBL" id="JAGGOB010000031">
    <property type="protein sequence ID" value="MBT2330052.1"/>
    <property type="molecule type" value="Genomic_DNA"/>
</dbReference>
<dbReference type="InterPro" id="IPR011527">
    <property type="entry name" value="ABC1_TM_dom"/>
</dbReference>
<evidence type="ECO:0000256" key="6">
    <source>
        <dbReference type="SAM" id="Phobius"/>
    </source>
</evidence>
<evidence type="ECO:0000256" key="3">
    <source>
        <dbReference type="ARBA" id="ARBA00022692"/>
    </source>
</evidence>
<protein>
    <recommendedName>
        <fullName evidence="7">ABC transmembrane type-1 domain-containing protein</fullName>
    </recommendedName>
</protein>
<feature type="domain" description="ABC transmembrane type-1" evidence="7">
    <location>
        <begin position="38"/>
        <end position="335"/>
    </location>
</feature>
<comment type="subcellular location">
    <subcellularLocation>
        <location evidence="1">Cell membrane</location>
        <topology evidence="1">Multi-pass membrane protein</topology>
    </subcellularLocation>
</comment>
<keyword evidence="2" id="KW-0813">Transport</keyword>
<name>A0A944DJL3_PSEFL</name>
<dbReference type="GO" id="GO:0140359">
    <property type="term" value="F:ABC-type transporter activity"/>
    <property type="evidence" value="ECO:0007669"/>
    <property type="project" value="InterPro"/>
</dbReference>
<dbReference type="PANTHER" id="PTHR11384:SF59">
    <property type="entry name" value="LYSOSOMAL COBALAMIN TRANSPORTER ABCD4"/>
    <property type="match status" value="1"/>
</dbReference>
<dbReference type="Proteomes" id="UP000692896">
    <property type="component" value="Unassembled WGS sequence"/>
</dbReference>
<reference evidence="8" key="1">
    <citation type="submission" date="2021-03" db="EMBL/GenBank/DDBJ databases">
        <title>Genomic analysis provides insights into the functional capacity of soil bacteria communities inhabiting an altitudinal gradient in the Atacama Desert.</title>
        <authorList>
            <person name="Gonzalez M."/>
            <person name="Maldonado J."/>
            <person name="Maza F."/>
            <person name="Hodar C."/>
            <person name="Cortes M."/>
            <person name="Palma R."/>
            <person name="Andreani C."/>
            <person name="Gaete A."/>
            <person name="Vasquez-Dean J."/>
            <person name="Acuna V."/>
            <person name="Aguado M."/>
            <person name="Mandakovic D."/>
            <person name="Latorre M."/>
            <person name="Orellana A."/>
            <person name="Gutierrez R."/>
            <person name="Montecino M."/>
            <person name="Allende M."/>
            <person name="Maass A."/>
            <person name="Cambiazo V."/>
        </authorList>
    </citation>
    <scope>NUCLEOTIDE SEQUENCE</scope>
    <source>
        <strain evidence="8">ISL-25</strain>
    </source>
</reference>
<feature type="transmembrane region" description="Helical" evidence="6">
    <location>
        <begin position="181"/>
        <end position="202"/>
    </location>
</feature>
<sequence length="375" mass="42924">MDRTPLDSKPSQHHESFIKNTFSILLPYWQNEERIFAWVTAVILILLSLLAVATALVVNEWYRYFYDAIQEGDIKQFYLLILIFIGIVIFSVFRSVLIAYLVDVLALRWRRWLTHHYLLLWTLDSAQADQTGNEVDNPDQRIAEDINKFTFETIDLACGLTFTFASIISFSIVLIGASGNAVLMGITIPCYMFLAAIIYAFIGTLISQKIGFNLISLSNNQQRLEADLRYFLIKLREKSRTPPSRLKHEPKKSSINQKLEASLANMRKIIKTKMRLSLFTETYGQLALILSSLLAAPRFFAGHITFGDLMQINSAFGNLSENLSWFINAYRRIADWKATTDRLIAFNMAMRNSPAEVPKYPQHDCSSFRAPEPPI</sequence>
<evidence type="ECO:0000256" key="5">
    <source>
        <dbReference type="ARBA" id="ARBA00023136"/>
    </source>
</evidence>
<dbReference type="GO" id="GO:0005886">
    <property type="term" value="C:plasma membrane"/>
    <property type="evidence" value="ECO:0007669"/>
    <property type="project" value="UniProtKB-SubCell"/>
</dbReference>
<dbReference type="Gene3D" id="1.20.1560.10">
    <property type="entry name" value="ABC transporter type 1, transmembrane domain"/>
    <property type="match status" value="1"/>
</dbReference>
<keyword evidence="3 6" id="KW-0812">Transmembrane</keyword>
<evidence type="ECO:0000256" key="1">
    <source>
        <dbReference type="ARBA" id="ARBA00004651"/>
    </source>
</evidence>
<feature type="transmembrane region" description="Helical" evidence="6">
    <location>
        <begin position="156"/>
        <end position="175"/>
    </location>
</feature>
<keyword evidence="5 6" id="KW-0472">Membrane</keyword>
<organism evidence="8 9">
    <name type="scientific">Pseudomonas fluorescens</name>
    <dbReference type="NCBI Taxonomy" id="294"/>
    <lineage>
        <taxon>Bacteria</taxon>
        <taxon>Pseudomonadati</taxon>
        <taxon>Pseudomonadota</taxon>
        <taxon>Gammaproteobacteria</taxon>
        <taxon>Pseudomonadales</taxon>
        <taxon>Pseudomonadaceae</taxon>
        <taxon>Pseudomonas</taxon>
    </lineage>
</organism>
<dbReference type="RefSeq" id="WP_214915394.1">
    <property type="nucleotide sequence ID" value="NZ_JAGGNX010000011.1"/>
</dbReference>
<evidence type="ECO:0000256" key="2">
    <source>
        <dbReference type="ARBA" id="ARBA00022448"/>
    </source>
</evidence>
<accession>A0A944DJL3</accession>
<comment type="caution">
    <text evidence="8">The sequence shown here is derived from an EMBL/GenBank/DDBJ whole genome shotgun (WGS) entry which is preliminary data.</text>
</comment>
<evidence type="ECO:0000313" key="8">
    <source>
        <dbReference type="EMBL" id="MBT2330052.1"/>
    </source>
</evidence>
<evidence type="ECO:0000259" key="7">
    <source>
        <dbReference type="PROSITE" id="PS50929"/>
    </source>
</evidence>
<evidence type="ECO:0000313" key="9">
    <source>
        <dbReference type="Proteomes" id="UP000692896"/>
    </source>
</evidence>